<proteinExistence type="predicted"/>
<dbReference type="EMBL" id="BMAO01011495">
    <property type="protein sequence ID" value="GFQ74121.1"/>
    <property type="molecule type" value="Genomic_DNA"/>
</dbReference>
<dbReference type="AlphaFoldDB" id="A0A8X6KHU0"/>
<keyword evidence="3" id="KW-1185">Reference proteome</keyword>
<reference evidence="2" key="1">
    <citation type="submission" date="2020-07" db="EMBL/GenBank/DDBJ databases">
        <title>Multicomponent nature underlies the extraordinary mechanical properties of spider dragline silk.</title>
        <authorList>
            <person name="Kono N."/>
            <person name="Nakamura H."/>
            <person name="Mori M."/>
            <person name="Yoshida Y."/>
            <person name="Ohtoshi R."/>
            <person name="Malay A.D."/>
            <person name="Moran D.A.P."/>
            <person name="Tomita M."/>
            <person name="Numata K."/>
            <person name="Arakawa K."/>
        </authorList>
    </citation>
    <scope>NUCLEOTIDE SEQUENCE</scope>
</reference>
<feature type="region of interest" description="Disordered" evidence="1">
    <location>
        <begin position="97"/>
        <end position="172"/>
    </location>
</feature>
<dbReference type="OrthoDB" id="6436624at2759"/>
<evidence type="ECO:0000313" key="3">
    <source>
        <dbReference type="Proteomes" id="UP000887116"/>
    </source>
</evidence>
<feature type="compositionally biased region" description="Low complexity" evidence="1">
    <location>
        <begin position="117"/>
        <end position="137"/>
    </location>
</feature>
<feature type="compositionally biased region" description="Basic and acidic residues" evidence="1">
    <location>
        <begin position="150"/>
        <end position="169"/>
    </location>
</feature>
<protein>
    <submittedName>
        <fullName evidence="2">Nucleic-acid-binding protein from transposon X-element</fullName>
    </submittedName>
</protein>
<organism evidence="2 3">
    <name type="scientific">Trichonephila clavata</name>
    <name type="common">Joro spider</name>
    <name type="synonym">Nephila clavata</name>
    <dbReference type="NCBI Taxonomy" id="2740835"/>
    <lineage>
        <taxon>Eukaryota</taxon>
        <taxon>Metazoa</taxon>
        <taxon>Ecdysozoa</taxon>
        <taxon>Arthropoda</taxon>
        <taxon>Chelicerata</taxon>
        <taxon>Arachnida</taxon>
        <taxon>Araneae</taxon>
        <taxon>Araneomorphae</taxon>
        <taxon>Entelegynae</taxon>
        <taxon>Araneoidea</taxon>
        <taxon>Nephilidae</taxon>
        <taxon>Trichonephila</taxon>
    </lineage>
</organism>
<sequence>MFLVEVRKNVPDSRDILDISNCYYMSITWDSFRRRPGATQCYNCNYFHHSSQYCDIKTRGLKCAQEHRTSDCPIKDKIENPECINCKTKATWPPPKQCPKYPKTNKKKGDPIQNNATPNKPNVNQTQNTPNQITSNNSYANAAKIGHQRSARETGSEPAIKRSEPDSASKTHNSSCSEIILAILEFKNFFSNHPDLLTLGKALRSASSEEEKLEIFYEAMASTSNLSICI</sequence>
<name>A0A8X6KHU0_TRICU</name>
<evidence type="ECO:0000313" key="2">
    <source>
        <dbReference type="EMBL" id="GFQ74121.1"/>
    </source>
</evidence>
<evidence type="ECO:0000256" key="1">
    <source>
        <dbReference type="SAM" id="MobiDB-lite"/>
    </source>
</evidence>
<comment type="caution">
    <text evidence="2">The sequence shown here is derived from an EMBL/GenBank/DDBJ whole genome shotgun (WGS) entry which is preliminary data.</text>
</comment>
<accession>A0A8X6KHU0</accession>
<dbReference type="Proteomes" id="UP000887116">
    <property type="component" value="Unassembled WGS sequence"/>
</dbReference>
<gene>
    <name evidence="2" type="primary">ORF1_49</name>
    <name evidence="2" type="ORF">TNCT_229931</name>
</gene>